<dbReference type="Gene3D" id="3.30.565.40">
    <property type="entry name" value="Fervidobacterium nodosum Rt17-B1 like"/>
    <property type="match status" value="1"/>
</dbReference>
<organism evidence="1 2">
    <name type="scientific">Labilibaculum antarcticum</name>
    <dbReference type="NCBI Taxonomy" id="1717717"/>
    <lineage>
        <taxon>Bacteria</taxon>
        <taxon>Pseudomonadati</taxon>
        <taxon>Bacteroidota</taxon>
        <taxon>Bacteroidia</taxon>
        <taxon>Marinilabiliales</taxon>
        <taxon>Marinifilaceae</taxon>
        <taxon>Labilibaculum</taxon>
    </lineage>
</organism>
<evidence type="ECO:0000313" key="1">
    <source>
        <dbReference type="EMBL" id="BAX80895.1"/>
    </source>
</evidence>
<gene>
    <name evidence="1" type="ORF">ALGA_2577</name>
</gene>
<dbReference type="EMBL" id="AP018042">
    <property type="protein sequence ID" value="BAX80895.1"/>
    <property type="molecule type" value="Genomic_DNA"/>
</dbReference>
<accession>A0A1Y1CKN3</accession>
<proteinExistence type="predicted"/>
<reference evidence="1 2" key="1">
    <citation type="journal article" date="2018" name="Mar. Genomics">
        <title>Complete genome sequence of Marinifilaceae bacterium strain SPP2, isolated from the Antarctic marine sediment.</title>
        <authorList>
            <person name="Watanabe M."/>
            <person name="Kojima H."/>
            <person name="Fukui M."/>
        </authorList>
    </citation>
    <scope>NUCLEOTIDE SEQUENCE [LARGE SCALE GENOMIC DNA]</scope>
    <source>
        <strain evidence="1 2">SPP2</strain>
    </source>
</reference>
<name>A0A1Y1CKN3_9BACT</name>
<protein>
    <recommendedName>
        <fullName evidence="3">Deacetylase PdaC domain-containing protein</fullName>
    </recommendedName>
</protein>
<evidence type="ECO:0000313" key="2">
    <source>
        <dbReference type="Proteomes" id="UP000218267"/>
    </source>
</evidence>
<dbReference type="KEGG" id="mbas:ALGA_2577"/>
<dbReference type="Proteomes" id="UP000218267">
    <property type="component" value="Chromosome"/>
</dbReference>
<sequence>MYSCRNDLSIIVHEKEISKRIENGLLTVKFPELKNNSRDSRNVCDSINSNVELFLNSLLYEMDLDENHEVKSESRVCNRELKIDYTLDVFARDYVSARFTVYSYQGGEHGQTFFKCFNYSTQRAEQLKLDDLLHLKRKKELQSLNKLLIKYFENPDHCFNELPFIAADFQFFSYQDDCFIFSFSDNSLGDYVCGTAEIKIPIWDLKQHGLWKL</sequence>
<dbReference type="AlphaFoldDB" id="A0A1Y1CKN3"/>
<evidence type="ECO:0008006" key="3">
    <source>
        <dbReference type="Google" id="ProtNLM"/>
    </source>
</evidence>
<keyword evidence="2" id="KW-1185">Reference proteome</keyword>
<reference evidence="2" key="2">
    <citation type="journal article" date="2020" name="Antonie Van Leeuwenhoek">
        <title>Labilibaculum antarcticum sp. nov., a novel facultative anaerobic, psychrotorelant bacterium isolated from marine sediment of Antarctica.</title>
        <authorList>
            <person name="Watanabe M."/>
            <person name="Kojima H."/>
            <person name="Fukui M."/>
        </authorList>
    </citation>
    <scope>NUCLEOTIDE SEQUENCE [LARGE SCALE GENOMIC DNA]</scope>
    <source>
        <strain evidence="2">SPP2</strain>
    </source>
</reference>